<comment type="caution">
    <text evidence="2">The sequence shown here is derived from an EMBL/GenBank/DDBJ whole genome shotgun (WGS) entry which is preliminary data.</text>
</comment>
<evidence type="ECO:0000313" key="2">
    <source>
        <dbReference type="EMBL" id="GGA40911.1"/>
    </source>
</evidence>
<dbReference type="Proteomes" id="UP000620046">
    <property type="component" value="Unassembled WGS sequence"/>
</dbReference>
<accession>A0ABQ1GCG4</accession>
<feature type="region of interest" description="Disordered" evidence="1">
    <location>
        <begin position="48"/>
        <end position="69"/>
    </location>
</feature>
<organism evidence="2 3">
    <name type="scientific">Dyella nitratireducens</name>
    <dbReference type="NCBI Taxonomy" id="1849580"/>
    <lineage>
        <taxon>Bacteria</taxon>
        <taxon>Pseudomonadati</taxon>
        <taxon>Pseudomonadota</taxon>
        <taxon>Gammaproteobacteria</taxon>
        <taxon>Lysobacterales</taxon>
        <taxon>Rhodanobacteraceae</taxon>
        <taxon>Dyella</taxon>
    </lineage>
</organism>
<dbReference type="EMBL" id="BMJA01000002">
    <property type="protein sequence ID" value="GGA40911.1"/>
    <property type="molecule type" value="Genomic_DNA"/>
</dbReference>
<sequence length="69" mass="7450">MLATQLLDRHAGVRFSQEADDLFFSKSLLHVQSPSVGGLDSKSLCYSKPGGRRAGEPNGVDSVRSTADW</sequence>
<proteinExistence type="predicted"/>
<protein>
    <submittedName>
        <fullName evidence="2">Uncharacterized protein</fullName>
    </submittedName>
</protein>
<evidence type="ECO:0000313" key="3">
    <source>
        <dbReference type="Proteomes" id="UP000620046"/>
    </source>
</evidence>
<gene>
    <name evidence="2" type="ORF">GCM10010981_32670</name>
</gene>
<reference evidence="3" key="1">
    <citation type="journal article" date="2019" name="Int. J. Syst. Evol. Microbiol.">
        <title>The Global Catalogue of Microorganisms (GCM) 10K type strain sequencing project: providing services to taxonomists for standard genome sequencing and annotation.</title>
        <authorList>
            <consortium name="The Broad Institute Genomics Platform"/>
            <consortium name="The Broad Institute Genome Sequencing Center for Infectious Disease"/>
            <person name="Wu L."/>
            <person name="Ma J."/>
        </authorList>
    </citation>
    <scope>NUCLEOTIDE SEQUENCE [LARGE SCALE GENOMIC DNA]</scope>
    <source>
        <strain evidence="3">CGMCC 1.15439</strain>
    </source>
</reference>
<name>A0ABQ1GCG4_9GAMM</name>
<keyword evidence="3" id="KW-1185">Reference proteome</keyword>
<evidence type="ECO:0000256" key="1">
    <source>
        <dbReference type="SAM" id="MobiDB-lite"/>
    </source>
</evidence>